<dbReference type="EnsemblBacteria" id="AAB85332">
    <property type="protein sequence ID" value="AAB85332"/>
    <property type="gene ID" value="MTH_834"/>
</dbReference>
<protein>
    <submittedName>
        <fullName evidence="2">Conserved protein</fullName>
    </submittedName>
</protein>
<dbReference type="EMBL" id="AE000666">
    <property type="protein sequence ID" value="AAB85332.1"/>
    <property type="molecule type" value="Genomic_DNA"/>
</dbReference>
<dbReference type="InterPro" id="IPR043129">
    <property type="entry name" value="ATPase_NBD"/>
</dbReference>
<dbReference type="Gene3D" id="3.30.420.40">
    <property type="match status" value="1"/>
</dbReference>
<evidence type="ECO:0000313" key="2">
    <source>
        <dbReference type="EMBL" id="AAB85332.1"/>
    </source>
</evidence>
<dbReference type="Pfam" id="PF01968">
    <property type="entry name" value="Hydantoinase_A"/>
    <property type="match status" value="1"/>
</dbReference>
<dbReference type="SUPFAM" id="SSF53067">
    <property type="entry name" value="Actin-like ATPase domain"/>
    <property type="match status" value="1"/>
</dbReference>
<dbReference type="PATRIC" id="fig|187420.15.peg.817"/>
<dbReference type="KEGG" id="mth:MTH_834"/>
<dbReference type="RefSeq" id="WP_010876467.1">
    <property type="nucleotide sequence ID" value="NC_000916.1"/>
</dbReference>
<dbReference type="PIR" id="C69211">
    <property type="entry name" value="C69211"/>
</dbReference>
<dbReference type="InterPro" id="IPR002821">
    <property type="entry name" value="Hydantoinase_A"/>
</dbReference>
<dbReference type="Gene3D" id="3.30.420.190">
    <property type="entry name" value="conserved archaeal protein q6m145"/>
    <property type="match status" value="1"/>
</dbReference>
<dbReference type="GeneID" id="1471242"/>
<evidence type="ECO:0000313" key="3">
    <source>
        <dbReference type="Proteomes" id="UP000005223"/>
    </source>
</evidence>
<accession>O26922</accession>
<dbReference type="FunCoup" id="O26922">
    <property type="interactions" value="91"/>
</dbReference>
<keyword evidence="3" id="KW-1185">Reference proteome</keyword>
<dbReference type="GO" id="GO:0016787">
    <property type="term" value="F:hydrolase activity"/>
    <property type="evidence" value="ECO:0007669"/>
    <property type="project" value="InterPro"/>
</dbReference>
<dbReference type="NCBIfam" id="TIGR03123">
    <property type="entry name" value="one_C_unchar_1"/>
    <property type="match status" value="1"/>
</dbReference>
<evidence type="ECO:0000259" key="1">
    <source>
        <dbReference type="Pfam" id="PF01968"/>
    </source>
</evidence>
<reference evidence="2 3" key="1">
    <citation type="journal article" date="1997" name="J. Bacteriol.">
        <title>Complete genome sequence of Methanobacterium thermoautotrophicum deltaH: functional analysis and comparative genomics.</title>
        <authorList>
            <person name="Smith D.R."/>
            <person name="Doucette-Stamm L.A."/>
            <person name="Deloughery C."/>
            <person name="Lee H.-M."/>
            <person name="Dubois J."/>
            <person name="Aldredge T."/>
            <person name="Bashirzadeh R."/>
            <person name="Blakely D."/>
            <person name="Cook R."/>
            <person name="Gilbert K."/>
            <person name="Harrison D."/>
            <person name="Hoang L."/>
            <person name="Keagle P."/>
            <person name="Lumm W."/>
            <person name="Pothier B."/>
            <person name="Qiu D."/>
            <person name="Spadafora R."/>
            <person name="Vicare R."/>
            <person name="Wang Y."/>
            <person name="Wierzbowski J."/>
            <person name="Gibson R."/>
            <person name="Jiwani N."/>
            <person name="Caruso A."/>
            <person name="Bush D."/>
            <person name="Safer H."/>
            <person name="Patwell D."/>
            <person name="Prabhakar S."/>
            <person name="McDougall S."/>
            <person name="Shimer G."/>
            <person name="Goyal A."/>
            <person name="Pietrovski S."/>
            <person name="Church G.M."/>
            <person name="Daniels C.J."/>
            <person name="Mao J.-i."/>
            <person name="Rice P."/>
            <person name="Nolling J."/>
            <person name="Reeve J.N."/>
        </authorList>
    </citation>
    <scope>NUCLEOTIDE SEQUENCE [LARGE SCALE GENOMIC DNA]</scope>
    <source>
        <strain evidence="3">ATCC 29096 / DSM 1053 / JCM 10044 / NBRC 100330 / Delta H</strain>
    </source>
</reference>
<name>O26922_METTH</name>
<dbReference type="STRING" id="187420.MTH_834"/>
<dbReference type="AlphaFoldDB" id="O26922"/>
<sequence length="343" mass="37020">MKIAGFDIGGANTDMAIIDFGSDGDMKEVRVDFRYLPMWLRKDELAETLLEMVGDDLHELEGVGVCMTAELVDAYPSKAAGVADIIDRVEGAFDVPVAYVSLSGMVDASEALADPMNIAAANWVATSQIASAMSSDCIMVDVGSTTTDIIPVKDGFEAARGRNDLERLSTGELVYTGTLRTNVATIVDRVPLQDKWFRVSSELFAVTADVHRVLGNIGESDYTCSTPDGAGKSVEECMLRIARVLCADLELLSPGDVLDVAEYIYHQQILKIAEGIAEVSEREGLEEVVTTGLGMKILAQRAAEVLELECRTMDEFLTEEECVVAPAVGTALLMEDYLQAQGL</sequence>
<dbReference type="DNASU" id="1471242"/>
<dbReference type="InterPro" id="IPR002756">
    <property type="entry name" value="MfnF"/>
</dbReference>
<organism evidence="2 3">
    <name type="scientific">Methanothermobacter thermautotrophicus (strain ATCC 29096 / DSM 1053 / JCM 10044 / NBRC 100330 / Delta H)</name>
    <name type="common">Methanobacterium thermoautotrophicum</name>
    <dbReference type="NCBI Taxonomy" id="187420"/>
    <lineage>
        <taxon>Archaea</taxon>
        <taxon>Methanobacteriati</taxon>
        <taxon>Methanobacteriota</taxon>
        <taxon>Methanomada group</taxon>
        <taxon>Methanobacteria</taxon>
        <taxon>Methanobacteriales</taxon>
        <taxon>Methanobacteriaceae</taxon>
        <taxon>Methanothermobacter</taxon>
    </lineage>
</organism>
<dbReference type="Proteomes" id="UP000005223">
    <property type="component" value="Chromosome"/>
</dbReference>
<proteinExistence type="predicted"/>
<dbReference type="PaxDb" id="187420-MTH_834"/>
<dbReference type="InParanoid" id="O26922"/>
<dbReference type="HOGENOM" id="CLU_060932_0_0_2"/>
<gene>
    <name evidence="2" type="ordered locus">MTH_834</name>
</gene>
<feature type="domain" description="Hydantoinase A/oxoprolinase" evidence="1">
    <location>
        <begin position="62"/>
        <end position="336"/>
    </location>
</feature>